<accession>A0AA35SJP4</accession>
<dbReference type="InterPro" id="IPR001611">
    <property type="entry name" value="Leu-rich_rpt"/>
</dbReference>
<dbReference type="InterPro" id="IPR032675">
    <property type="entry name" value="LRR_dom_sf"/>
</dbReference>
<evidence type="ECO:0000256" key="1">
    <source>
        <dbReference type="ARBA" id="ARBA00022737"/>
    </source>
</evidence>
<organism evidence="2 3">
    <name type="scientific">Geodia barretti</name>
    <name type="common">Barrett's horny sponge</name>
    <dbReference type="NCBI Taxonomy" id="519541"/>
    <lineage>
        <taxon>Eukaryota</taxon>
        <taxon>Metazoa</taxon>
        <taxon>Porifera</taxon>
        <taxon>Demospongiae</taxon>
        <taxon>Heteroscleromorpha</taxon>
        <taxon>Tetractinellida</taxon>
        <taxon>Astrophorina</taxon>
        <taxon>Geodiidae</taxon>
        <taxon>Geodia</taxon>
    </lineage>
</organism>
<reference evidence="2" key="1">
    <citation type="submission" date="2023-03" db="EMBL/GenBank/DDBJ databases">
        <authorList>
            <person name="Steffen K."/>
            <person name="Cardenas P."/>
        </authorList>
    </citation>
    <scope>NUCLEOTIDE SEQUENCE</scope>
</reference>
<name>A0AA35SJP4_GEOBA</name>
<proteinExistence type="predicted"/>
<gene>
    <name evidence="2" type="ORF">GBAR_LOCUS17806</name>
</gene>
<dbReference type="InterPro" id="IPR052201">
    <property type="entry name" value="LRR-containing_regulator"/>
</dbReference>
<dbReference type="EMBL" id="CASHTH010002529">
    <property type="protein sequence ID" value="CAI8031350.1"/>
    <property type="molecule type" value="Genomic_DNA"/>
</dbReference>
<comment type="caution">
    <text evidence="2">The sequence shown here is derived from an EMBL/GenBank/DDBJ whole genome shotgun (WGS) entry which is preliminary data.</text>
</comment>
<dbReference type="Gene3D" id="3.80.10.10">
    <property type="entry name" value="Ribonuclease Inhibitor"/>
    <property type="match status" value="3"/>
</dbReference>
<sequence length="391" mass="42121">MTTSMAANFADTWRSCGAAEEGGDYCKSDAYTNILNTLSSCSDGGGKSVILRGNSSKLSNSRVGDADLSVLVKALLAHGQVTELDLSYNSISDNGLGTLSLYLKDPSCSLQSLHLGFNDFTEQGADLLANALQFNGSLISLSLDGCKIGGKGGIHIASMLQVNRTLTHLGLAYTDLDADCIIAMATVLHGNQTLKSVDLSRPLLHSRLEESTIHISRMLQVNSTLTELKLSLHSMTDTGCEWLCSHLLENTSLTHLDLSSNKLSRDGGRHFAGLLRANTPLTSLNLSCNHIDDHGLTDISSALLVNTRLTCLNVCYNKAGDGGLCELAACLQTNNTSLTHLYIWGNLLGTPSCDAFRELLESCRLHPDNTDVHSYVVDNITHLSRTRHHAY</sequence>
<dbReference type="AlphaFoldDB" id="A0AA35SJP4"/>
<evidence type="ECO:0000313" key="3">
    <source>
        <dbReference type="Proteomes" id="UP001174909"/>
    </source>
</evidence>
<protein>
    <submittedName>
        <fullName evidence="2">Leucine-rich repeat-containing protein 34</fullName>
    </submittedName>
</protein>
<dbReference type="SUPFAM" id="SSF52047">
    <property type="entry name" value="RNI-like"/>
    <property type="match status" value="1"/>
</dbReference>
<keyword evidence="1" id="KW-0677">Repeat</keyword>
<evidence type="ECO:0000313" key="2">
    <source>
        <dbReference type="EMBL" id="CAI8031350.1"/>
    </source>
</evidence>
<dbReference type="PANTHER" id="PTHR24111">
    <property type="entry name" value="LEUCINE-RICH REPEAT-CONTAINING PROTEIN 34"/>
    <property type="match status" value="1"/>
</dbReference>
<dbReference type="Pfam" id="PF13516">
    <property type="entry name" value="LRR_6"/>
    <property type="match status" value="6"/>
</dbReference>
<keyword evidence="3" id="KW-1185">Reference proteome</keyword>
<dbReference type="PANTHER" id="PTHR24111:SF0">
    <property type="entry name" value="LEUCINE-RICH REPEAT-CONTAINING PROTEIN"/>
    <property type="match status" value="1"/>
</dbReference>
<dbReference type="Proteomes" id="UP001174909">
    <property type="component" value="Unassembled WGS sequence"/>
</dbReference>
<dbReference type="SMART" id="SM00368">
    <property type="entry name" value="LRR_RI"/>
    <property type="match status" value="9"/>
</dbReference>